<dbReference type="GO" id="GO:0033290">
    <property type="term" value="C:eukaryotic 48S preinitiation complex"/>
    <property type="evidence" value="ECO:0007669"/>
    <property type="project" value="UniProtKB-UniRule"/>
</dbReference>
<comment type="caution">
    <text evidence="6">The sequence shown here is derived from an EMBL/GenBank/DDBJ whole genome shotgun (WGS) entry which is preliminary data.</text>
</comment>
<comment type="function">
    <text evidence="4">Component of the eukaryotic translation initiation factor 3 (eIF-3) complex, which is involved in protein synthesis of a specialized repertoire of mRNAs and, together with other initiation factors, stimulates binding of mRNA and methionyl-tRNAi to the 40S ribosome. The eIF-3 complex specifically targets and initiates translation of a subset of mRNAs involved in cell proliferation.</text>
</comment>
<dbReference type="PANTHER" id="PTHR10540:SF6">
    <property type="entry name" value="EUKARYOTIC TRANSLATION INITIATION FACTOR 3 SUBUNIT F"/>
    <property type="match status" value="1"/>
</dbReference>
<dbReference type="GO" id="GO:0071541">
    <property type="term" value="C:eukaryotic translation initiation factor 3 complex, eIF3m"/>
    <property type="evidence" value="ECO:0007669"/>
    <property type="project" value="TreeGrafter"/>
</dbReference>
<dbReference type="GO" id="GO:0001732">
    <property type="term" value="P:formation of cytoplasmic translation initiation complex"/>
    <property type="evidence" value="ECO:0007669"/>
    <property type="project" value="UniProtKB-UniRule"/>
</dbReference>
<keyword evidence="3 4" id="KW-0648">Protein biosynthesis</keyword>
<dbReference type="PANTHER" id="PTHR10540">
    <property type="entry name" value="EUKARYOTIC TRANSLATION INITIATION FACTOR 3 SUBUNIT F-RELATED"/>
    <property type="match status" value="1"/>
</dbReference>
<evidence type="ECO:0000256" key="4">
    <source>
        <dbReference type="HAMAP-Rule" id="MF_03005"/>
    </source>
</evidence>
<dbReference type="GO" id="GO:0008237">
    <property type="term" value="F:metallopeptidase activity"/>
    <property type="evidence" value="ECO:0007669"/>
    <property type="project" value="InterPro"/>
</dbReference>
<evidence type="ECO:0000256" key="1">
    <source>
        <dbReference type="ARBA" id="ARBA00022490"/>
    </source>
</evidence>
<reference evidence="6" key="1">
    <citation type="submission" date="2020-06" db="EMBL/GenBank/DDBJ databases">
        <title>WGS assembly of Ceratodon purpureus strain R40.</title>
        <authorList>
            <person name="Carey S.B."/>
            <person name="Jenkins J."/>
            <person name="Shu S."/>
            <person name="Lovell J.T."/>
            <person name="Sreedasyam A."/>
            <person name="Maumus F."/>
            <person name="Tiley G.P."/>
            <person name="Fernandez-Pozo N."/>
            <person name="Barry K."/>
            <person name="Chen C."/>
            <person name="Wang M."/>
            <person name="Lipzen A."/>
            <person name="Daum C."/>
            <person name="Saski C.A."/>
            <person name="Payton A.C."/>
            <person name="Mcbreen J.C."/>
            <person name="Conrad R.E."/>
            <person name="Kollar L.M."/>
            <person name="Olsson S."/>
            <person name="Huttunen S."/>
            <person name="Landis J.B."/>
            <person name="Wickett N.J."/>
            <person name="Johnson M.G."/>
            <person name="Rensing S.A."/>
            <person name="Grimwood J."/>
            <person name="Schmutz J."/>
            <person name="Mcdaniel S.F."/>
        </authorList>
    </citation>
    <scope>NUCLEOTIDE SEQUENCE</scope>
    <source>
        <strain evidence="6">R40</strain>
    </source>
</reference>
<dbReference type="InterPro" id="IPR037518">
    <property type="entry name" value="MPN"/>
</dbReference>
<name>A0A8T0IM17_CERPU</name>
<dbReference type="GO" id="GO:0003743">
    <property type="term" value="F:translation initiation factor activity"/>
    <property type="evidence" value="ECO:0007669"/>
    <property type="project" value="UniProtKB-UniRule"/>
</dbReference>
<dbReference type="InterPro" id="IPR024969">
    <property type="entry name" value="EIF3F/CSN6-like_C"/>
</dbReference>
<keyword evidence="7" id="KW-1185">Reference proteome</keyword>
<dbReference type="GO" id="GO:0031369">
    <property type="term" value="F:translation initiation factor binding"/>
    <property type="evidence" value="ECO:0007669"/>
    <property type="project" value="InterPro"/>
</dbReference>
<keyword evidence="2 4" id="KW-0396">Initiation factor</keyword>
<organism evidence="6 7">
    <name type="scientific">Ceratodon purpureus</name>
    <name type="common">Fire moss</name>
    <name type="synonym">Dicranum purpureum</name>
    <dbReference type="NCBI Taxonomy" id="3225"/>
    <lineage>
        <taxon>Eukaryota</taxon>
        <taxon>Viridiplantae</taxon>
        <taxon>Streptophyta</taxon>
        <taxon>Embryophyta</taxon>
        <taxon>Bryophyta</taxon>
        <taxon>Bryophytina</taxon>
        <taxon>Bryopsida</taxon>
        <taxon>Dicranidae</taxon>
        <taxon>Pseudoditrichales</taxon>
        <taxon>Ditrichaceae</taxon>
        <taxon>Ceratodon</taxon>
    </lineage>
</organism>
<dbReference type="OrthoDB" id="25498at2759"/>
<dbReference type="InterPro" id="IPR027531">
    <property type="entry name" value="eIF3f"/>
</dbReference>
<dbReference type="Pfam" id="PF13012">
    <property type="entry name" value="MitMem_reg"/>
    <property type="match status" value="1"/>
</dbReference>
<dbReference type="FunFam" id="3.40.140.10:FF:000034">
    <property type="entry name" value="Eukaryotic translation initiation factor 3 subunit F"/>
    <property type="match status" value="1"/>
</dbReference>
<dbReference type="EMBL" id="CM026423">
    <property type="protein sequence ID" value="KAG0584814.1"/>
    <property type="molecule type" value="Genomic_DNA"/>
</dbReference>
<dbReference type="Pfam" id="PF01398">
    <property type="entry name" value="JAB"/>
    <property type="match status" value="1"/>
</dbReference>
<comment type="similarity">
    <text evidence="4">Belongs to the eIF-3 subunit F family.</text>
</comment>
<keyword evidence="1 4" id="KW-0963">Cytoplasm</keyword>
<dbReference type="GO" id="GO:0016282">
    <property type="term" value="C:eukaryotic 43S preinitiation complex"/>
    <property type="evidence" value="ECO:0007669"/>
    <property type="project" value="UniProtKB-UniRule"/>
</dbReference>
<protein>
    <recommendedName>
        <fullName evidence="4">Eukaryotic translation initiation factor 3 subunit F</fullName>
        <shortName evidence="4">eIF3f</shortName>
    </recommendedName>
    <alternativeName>
        <fullName evidence="4">eIF-3-epsilon</fullName>
    </alternativeName>
</protein>
<comment type="subcellular location">
    <subcellularLocation>
        <location evidence="4">Cytoplasm</location>
    </subcellularLocation>
</comment>
<evidence type="ECO:0000259" key="5">
    <source>
        <dbReference type="PROSITE" id="PS50249"/>
    </source>
</evidence>
<dbReference type="Gene3D" id="3.40.140.10">
    <property type="entry name" value="Cytidine Deaminase, domain 2"/>
    <property type="match status" value="1"/>
</dbReference>
<proteinExistence type="inferred from homology"/>
<accession>A0A8T0IM17</accession>
<dbReference type="Proteomes" id="UP000822688">
    <property type="component" value="Chromosome 3"/>
</dbReference>
<sequence length="325" mass="35889">MVSGARGRLGPFALREHSCRTLPSPSPPLPQPSCLAPPSFSMAMGRTVLHMPSGHTGVVAKLHPTVLFNICDSFIRRNDQQERVIGTLLGSISADGTVEIRNSYAVPHSEQADQVAVDIDYHRTMFELHQRVNSKEIIIGWYSTGASLSPSDTLIHEFYGREVANPVLLTVDTAFSEDKANIKVFVSTLLTLGDRQLAAQFHEVQLDMRLIEAERIGFDVLKKTVVERLPNDLEGLEATIERLQAMIDRVCTYVDDVVEGQIEADNSIGRFLADTMASVPRISSDAFDKLFNDSVQDLLLVLYLANLTKTQLTLAEKLNTAAQIV</sequence>
<evidence type="ECO:0000256" key="2">
    <source>
        <dbReference type="ARBA" id="ARBA00022540"/>
    </source>
</evidence>
<dbReference type="AlphaFoldDB" id="A0A8T0IM17"/>
<dbReference type="PROSITE" id="PS50249">
    <property type="entry name" value="MPN"/>
    <property type="match status" value="1"/>
</dbReference>
<gene>
    <name evidence="6" type="ORF">KC19_3G236400</name>
</gene>
<dbReference type="CDD" id="cd08064">
    <property type="entry name" value="MPN_eIF3f"/>
    <property type="match status" value="1"/>
</dbReference>
<dbReference type="InterPro" id="IPR000555">
    <property type="entry name" value="JAMM/MPN+_dom"/>
</dbReference>
<comment type="subunit">
    <text evidence="4">Component of the eukaryotic translation initiation factor 3 (eIF-3) complex.</text>
</comment>
<feature type="domain" description="MPN" evidence="5">
    <location>
        <begin position="60"/>
        <end position="191"/>
    </location>
</feature>
<evidence type="ECO:0000256" key="3">
    <source>
        <dbReference type="ARBA" id="ARBA00022917"/>
    </source>
</evidence>
<evidence type="ECO:0000313" key="7">
    <source>
        <dbReference type="Proteomes" id="UP000822688"/>
    </source>
</evidence>
<dbReference type="SMART" id="SM00232">
    <property type="entry name" value="JAB_MPN"/>
    <property type="match status" value="1"/>
</dbReference>
<evidence type="ECO:0000313" key="6">
    <source>
        <dbReference type="EMBL" id="KAG0584814.1"/>
    </source>
</evidence>
<dbReference type="HAMAP" id="MF_03005">
    <property type="entry name" value="eIF3f"/>
    <property type="match status" value="1"/>
</dbReference>